<dbReference type="Gene3D" id="3.40.50.150">
    <property type="entry name" value="Vaccinia Virus protein VP39"/>
    <property type="match status" value="1"/>
</dbReference>
<feature type="compositionally biased region" description="Basic and acidic residues" evidence="4">
    <location>
        <begin position="270"/>
        <end position="283"/>
    </location>
</feature>
<evidence type="ECO:0000256" key="1">
    <source>
        <dbReference type="ARBA" id="ARBA00022490"/>
    </source>
</evidence>
<evidence type="ECO:0000313" key="5">
    <source>
        <dbReference type="EMBL" id="OEU21162.1"/>
    </source>
</evidence>
<dbReference type="PANTHER" id="PTHR31760">
    <property type="entry name" value="S-ADENOSYL-L-METHIONINE-DEPENDENT METHYLTRANSFERASES SUPERFAMILY PROTEIN"/>
    <property type="match status" value="1"/>
</dbReference>
<keyword evidence="3 5" id="KW-0808">Transferase</keyword>
<feature type="region of interest" description="Disordered" evidence="4">
    <location>
        <begin position="238"/>
        <end position="301"/>
    </location>
</feature>
<dbReference type="PANTHER" id="PTHR31760:SF0">
    <property type="entry name" value="S-ADENOSYL-L-METHIONINE-DEPENDENT METHYLTRANSFERASES SUPERFAMILY PROTEIN"/>
    <property type="match status" value="1"/>
</dbReference>
<keyword evidence="2" id="KW-0698">rRNA processing</keyword>
<dbReference type="InParanoid" id="A0A1E7FSK3"/>
<organism evidence="5 6">
    <name type="scientific">Fragilariopsis cylindrus CCMP1102</name>
    <dbReference type="NCBI Taxonomy" id="635003"/>
    <lineage>
        <taxon>Eukaryota</taxon>
        <taxon>Sar</taxon>
        <taxon>Stramenopiles</taxon>
        <taxon>Ochrophyta</taxon>
        <taxon>Bacillariophyta</taxon>
        <taxon>Bacillariophyceae</taxon>
        <taxon>Bacillariophycidae</taxon>
        <taxon>Bacillariales</taxon>
        <taxon>Bacillariaceae</taxon>
        <taxon>Fragilariopsis</taxon>
    </lineage>
</organism>
<feature type="compositionally biased region" description="Basic and acidic residues" evidence="4">
    <location>
        <begin position="252"/>
        <end position="261"/>
    </location>
</feature>
<keyword evidence="5" id="KW-0489">Methyltransferase</keyword>
<dbReference type="EMBL" id="KV784354">
    <property type="protein sequence ID" value="OEU21162.1"/>
    <property type="molecule type" value="Genomic_DNA"/>
</dbReference>
<dbReference type="Pfam" id="PF02527">
    <property type="entry name" value="GidB"/>
    <property type="match status" value="1"/>
</dbReference>
<dbReference type="AlphaFoldDB" id="A0A1E7FSK3"/>
<sequence length="301" mass="33001">MARTIVRDKLKLSSEQHQQLAKLAVLVNDWNSRINLISRKDCSKEVVFGRHILPSLAPLAMLTDDDPDDDTLVLSAGQRVCDVGTGGGFPGLPLAIARPDVDFLLVDSVGKKITAVQDMADQLGLTNVKTYHGRAESVSGFESDDNRKGDKFSWVVGRSVTSLPTFAFWIQHLLQKNDGRLVYLIGGDVDDTVSDQAVLDEDIENVLDVPGISDKRVLVFSQQSVNYLAKNSGEKLRVPKRGSAAGVGSGKSGKDKKDAAGSRRQRNKKKDAAKGQWAKRDSSTSKQRGYENFQRFDSLNK</sequence>
<evidence type="ECO:0000256" key="2">
    <source>
        <dbReference type="ARBA" id="ARBA00022552"/>
    </source>
</evidence>
<evidence type="ECO:0000256" key="4">
    <source>
        <dbReference type="SAM" id="MobiDB-lite"/>
    </source>
</evidence>
<dbReference type="GO" id="GO:0005829">
    <property type="term" value="C:cytosol"/>
    <property type="evidence" value="ECO:0007669"/>
    <property type="project" value="TreeGrafter"/>
</dbReference>
<protein>
    <submittedName>
        <fullName evidence="5">S-adenosyl-L-methionine-dependent methyltransferase</fullName>
    </submittedName>
</protein>
<keyword evidence="6" id="KW-1185">Reference proteome</keyword>
<dbReference type="Proteomes" id="UP000095751">
    <property type="component" value="Unassembled WGS sequence"/>
</dbReference>
<evidence type="ECO:0000256" key="3">
    <source>
        <dbReference type="ARBA" id="ARBA00022679"/>
    </source>
</evidence>
<dbReference type="HAMAP" id="MF_00074">
    <property type="entry name" value="16SrRNA_methyltr_G"/>
    <property type="match status" value="1"/>
</dbReference>
<dbReference type="KEGG" id="fcy:FRACYDRAFT_181300"/>
<keyword evidence="1" id="KW-0963">Cytoplasm</keyword>
<dbReference type="OrthoDB" id="784548at2759"/>
<accession>A0A1E7FSK3</accession>
<dbReference type="InterPro" id="IPR029063">
    <property type="entry name" value="SAM-dependent_MTases_sf"/>
</dbReference>
<reference evidence="5 6" key="1">
    <citation type="submission" date="2016-09" db="EMBL/GenBank/DDBJ databases">
        <title>Extensive genetic diversity and differential bi-allelic expression allows diatom success in the polar Southern Ocean.</title>
        <authorList>
            <consortium name="DOE Joint Genome Institute"/>
            <person name="Mock T."/>
            <person name="Otillar R.P."/>
            <person name="Strauss J."/>
            <person name="Dupont C."/>
            <person name="Frickenhaus S."/>
            <person name="Maumus F."/>
            <person name="Mcmullan M."/>
            <person name="Sanges R."/>
            <person name="Schmutz J."/>
            <person name="Toseland A."/>
            <person name="Valas R."/>
            <person name="Veluchamy A."/>
            <person name="Ward B.J."/>
            <person name="Allen A."/>
            <person name="Barry K."/>
            <person name="Falciatore A."/>
            <person name="Ferrante M."/>
            <person name="Fortunato A.E."/>
            <person name="Gloeckner G."/>
            <person name="Gruber A."/>
            <person name="Hipkin R."/>
            <person name="Janech M."/>
            <person name="Kroth P."/>
            <person name="Leese F."/>
            <person name="Lindquist E."/>
            <person name="Lyon B.R."/>
            <person name="Martin J."/>
            <person name="Mayer C."/>
            <person name="Parker M."/>
            <person name="Quesneville H."/>
            <person name="Raymond J."/>
            <person name="Uhlig C."/>
            <person name="Valentin K.U."/>
            <person name="Worden A.Z."/>
            <person name="Armbrust E.V."/>
            <person name="Bowler C."/>
            <person name="Green B."/>
            <person name="Moulton V."/>
            <person name="Van Oosterhout C."/>
            <person name="Grigoriev I."/>
        </authorList>
    </citation>
    <scope>NUCLEOTIDE SEQUENCE [LARGE SCALE GENOMIC DNA]</scope>
    <source>
        <strain evidence="5 6">CCMP1102</strain>
    </source>
</reference>
<dbReference type="InterPro" id="IPR003682">
    <property type="entry name" value="rRNA_ssu_MeTfrase_G"/>
</dbReference>
<proteinExistence type="inferred from homology"/>
<evidence type="ECO:0000313" key="6">
    <source>
        <dbReference type="Proteomes" id="UP000095751"/>
    </source>
</evidence>
<dbReference type="GO" id="GO:0070043">
    <property type="term" value="F:rRNA (guanine-N7-)-methyltransferase activity"/>
    <property type="evidence" value="ECO:0007669"/>
    <property type="project" value="TreeGrafter"/>
</dbReference>
<name>A0A1E7FSK3_9STRA</name>
<gene>
    <name evidence="5" type="ORF">FRACYDRAFT_181300</name>
</gene>
<dbReference type="SUPFAM" id="SSF53335">
    <property type="entry name" value="S-adenosyl-L-methionine-dependent methyltransferases"/>
    <property type="match status" value="1"/>
</dbReference>